<reference evidence="1" key="1">
    <citation type="submission" date="2021-03" db="EMBL/GenBank/DDBJ databases">
        <authorList>
            <person name="Jaffe A."/>
        </authorList>
    </citation>
    <scope>NUCLEOTIDE SEQUENCE</scope>
    <source>
        <strain evidence="1">RIFCSPLOWO2_01_FULL_58_19</strain>
    </source>
</reference>
<dbReference type="Gene3D" id="1.10.10.10">
    <property type="entry name" value="Winged helix-like DNA-binding domain superfamily/Winged helix DNA-binding domain"/>
    <property type="match status" value="1"/>
</dbReference>
<organism evidence="1 2">
    <name type="scientific">Candidatus Iainarchaeum sp</name>
    <dbReference type="NCBI Taxonomy" id="3101447"/>
    <lineage>
        <taxon>Archaea</taxon>
        <taxon>Candidatus Iainarchaeota</taxon>
        <taxon>Candidatus Iainarchaeia</taxon>
        <taxon>Candidatus Iainarchaeales</taxon>
        <taxon>Candidatus Iainarchaeaceae</taxon>
        <taxon>Candidatus Iainarchaeum</taxon>
    </lineage>
</organism>
<name>A0A8T4L816_9ARCH</name>
<dbReference type="Proteomes" id="UP000678237">
    <property type="component" value="Unassembled WGS sequence"/>
</dbReference>
<proteinExistence type="predicted"/>
<dbReference type="AlphaFoldDB" id="A0A8T4L816"/>
<accession>A0A8T4L816</accession>
<dbReference type="InterPro" id="IPR036388">
    <property type="entry name" value="WH-like_DNA-bd_sf"/>
</dbReference>
<dbReference type="EMBL" id="JAGVWE010000005">
    <property type="protein sequence ID" value="MBS3063388.1"/>
    <property type="molecule type" value="Genomic_DNA"/>
</dbReference>
<gene>
    <name evidence="1" type="ORF">J4203_05950</name>
</gene>
<sequence length="64" mass="7335">MPKWRLMFLLQEKGPLSAYQAAKELKWSPGKVHGVIRALQRSEAVKCKLKVVNGRAVKMMELVR</sequence>
<comment type="caution">
    <text evidence="1">The sequence shown here is derived from an EMBL/GenBank/DDBJ whole genome shotgun (WGS) entry which is preliminary data.</text>
</comment>
<evidence type="ECO:0000313" key="1">
    <source>
        <dbReference type="EMBL" id="MBS3063388.1"/>
    </source>
</evidence>
<dbReference type="InterPro" id="IPR036390">
    <property type="entry name" value="WH_DNA-bd_sf"/>
</dbReference>
<dbReference type="SUPFAM" id="SSF46785">
    <property type="entry name" value="Winged helix' DNA-binding domain"/>
    <property type="match status" value="1"/>
</dbReference>
<protein>
    <submittedName>
        <fullName evidence="1">Uncharacterized protein</fullName>
    </submittedName>
</protein>
<reference evidence="1" key="2">
    <citation type="submission" date="2021-05" db="EMBL/GenBank/DDBJ databases">
        <title>Protein family content uncovers lineage relationships and bacterial pathway maintenance mechanisms in DPANN archaea.</title>
        <authorList>
            <person name="Castelle C.J."/>
            <person name="Meheust R."/>
            <person name="Jaffe A.L."/>
            <person name="Seitz K."/>
            <person name="Gong X."/>
            <person name="Baker B.J."/>
            <person name="Banfield J.F."/>
        </authorList>
    </citation>
    <scope>NUCLEOTIDE SEQUENCE</scope>
    <source>
        <strain evidence="1">RIFCSPLOWO2_01_FULL_58_19</strain>
    </source>
</reference>
<evidence type="ECO:0000313" key="2">
    <source>
        <dbReference type="Proteomes" id="UP000678237"/>
    </source>
</evidence>